<keyword evidence="1" id="KW-0175">Coiled coil</keyword>
<dbReference type="EMBL" id="FOBC01000007">
    <property type="protein sequence ID" value="SEL12020.1"/>
    <property type="molecule type" value="Genomic_DNA"/>
</dbReference>
<evidence type="ECO:0000313" key="3">
    <source>
        <dbReference type="Proteomes" id="UP000198807"/>
    </source>
</evidence>
<dbReference type="RefSeq" id="WP_089711990.1">
    <property type="nucleotide sequence ID" value="NZ_FOBC01000007.1"/>
</dbReference>
<reference evidence="3" key="1">
    <citation type="submission" date="2016-10" db="EMBL/GenBank/DDBJ databases">
        <authorList>
            <person name="Varghese N."/>
            <person name="Submissions S."/>
        </authorList>
    </citation>
    <scope>NUCLEOTIDE SEQUENCE [LARGE SCALE GENOMIC DNA]</scope>
    <source>
        <strain evidence="3">CGMCC 1.9150</strain>
    </source>
</reference>
<gene>
    <name evidence="2" type="ORF">SAMN04488129_10710</name>
</gene>
<dbReference type="AlphaFoldDB" id="A0A1H7ML44"/>
<name>A0A1H7ML44_9GAMM</name>
<evidence type="ECO:0008006" key="4">
    <source>
        <dbReference type="Google" id="ProtNLM"/>
    </source>
</evidence>
<dbReference type="STRING" id="650850.SAMN04488129_10710"/>
<protein>
    <recommendedName>
        <fullName evidence="4">YfhG lipoprotein</fullName>
    </recommendedName>
</protein>
<organism evidence="2 3">
    <name type="scientific">Halomonas daqiaonensis</name>
    <dbReference type="NCBI Taxonomy" id="650850"/>
    <lineage>
        <taxon>Bacteria</taxon>
        <taxon>Pseudomonadati</taxon>
        <taxon>Pseudomonadota</taxon>
        <taxon>Gammaproteobacteria</taxon>
        <taxon>Oceanospirillales</taxon>
        <taxon>Halomonadaceae</taxon>
        <taxon>Halomonas</taxon>
    </lineage>
</organism>
<keyword evidence="3" id="KW-1185">Reference proteome</keyword>
<accession>A0A1H7ML44</accession>
<dbReference type="OrthoDB" id="6172547at2"/>
<dbReference type="Proteomes" id="UP000198807">
    <property type="component" value="Unassembled WGS sequence"/>
</dbReference>
<evidence type="ECO:0000256" key="1">
    <source>
        <dbReference type="SAM" id="Coils"/>
    </source>
</evidence>
<dbReference type="PROSITE" id="PS51257">
    <property type="entry name" value="PROKAR_LIPOPROTEIN"/>
    <property type="match status" value="1"/>
</dbReference>
<proteinExistence type="predicted"/>
<feature type="coiled-coil region" evidence="1">
    <location>
        <begin position="145"/>
        <end position="186"/>
    </location>
</feature>
<sequence>MTARPWLMCLATALLAGCQYLPEQLQLPSGPSSQQSPSNGSSLCQAELPDFDNESCLLHDWVAFGLASQRGDQAWREATLTRLEGESNERRLARAVLLAWGNRLQWNLASELYKADLHAAPADLQPLVRYWLNELEGRRRRAGQLAESRIEREAAVEENAALTEELEALAEKLEQLTAIEQSINLRQQNE</sequence>
<evidence type="ECO:0000313" key="2">
    <source>
        <dbReference type="EMBL" id="SEL12020.1"/>
    </source>
</evidence>